<dbReference type="AlphaFoldDB" id="A0A9J2PPE9"/>
<dbReference type="WBParaSite" id="ALUE_0001184201-mRNA-1">
    <property type="protein sequence ID" value="ALUE_0001184201-mRNA-1"/>
    <property type="gene ID" value="ALUE_0001184201"/>
</dbReference>
<keyword evidence="1" id="KW-1185">Reference proteome</keyword>
<proteinExistence type="predicted"/>
<protein>
    <submittedName>
        <fullName evidence="2">Uncharacterized protein</fullName>
    </submittedName>
</protein>
<sequence length="74" mass="8826">MLNLKSTMMMIVFSIKNEDVLQKVRLKGAHFVTKSVKSEINELRMPIMMFALKGYSFWPHRRMLLVRNLRPIFI</sequence>
<name>A0A9J2PPE9_ASCLU</name>
<dbReference type="Proteomes" id="UP000036681">
    <property type="component" value="Unplaced"/>
</dbReference>
<reference evidence="2" key="1">
    <citation type="submission" date="2023-03" db="UniProtKB">
        <authorList>
            <consortium name="WormBaseParasite"/>
        </authorList>
    </citation>
    <scope>IDENTIFICATION</scope>
</reference>
<organism evidence="1 2">
    <name type="scientific">Ascaris lumbricoides</name>
    <name type="common">Giant roundworm</name>
    <dbReference type="NCBI Taxonomy" id="6252"/>
    <lineage>
        <taxon>Eukaryota</taxon>
        <taxon>Metazoa</taxon>
        <taxon>Ecdysozoa</taxon>
        <taxon>Nematoda</taxon>
        <taxon>Chromadorea</taxon>
        <taxon>Rhabditida</taxon>
        <taxon>Spirurina</taxon>
        <taxon>Ascaridomorpha</taxon>
        <taxon>Ascaridoidea</taxon>
        <taxon>Ascarididae</taxon>
        <taxon>Ascaris</taxon>
    </lineage>
</organism>
<accession>A0A9J2PPE9</accession>
<evidence type="ECO:0000313" key="1">
    <source>
        <dbReference type="Proteomes" id="UP000036681"/>
    </source>
</evidence>
<evidence type="ECO:0000313" key="2">
    <source>
        <dbReference type="WBParaSite" id="ALUE_0001184201-mRNA-1"/>
    </source>
</evidence>